<name>A0A183F2T6_HELPZ</name>
<reference evidence="2" key="1">
    <citation type="submission" date="2019-09" db="UniProtKB">
        <authorList>
            <consortium name="WormBaseParasite"/>
        </authorList>
    </citation>
    <scope>IDENTIFICATION</scope>
</reference>
<organism evidence="1 2">
    <name type="scientific">Heligmosomoides polygyrus</name>
    <name type="common">Parasitic roundworm</name>
    <dbReference type="NCBI Taxonomy" id="6339"/>
    <lineage>
        <taxon>Eukaryota</taxon>
        <taxon>Metazoa</taxon>
        <taxon>Ecdysozoa</taxon>
        <taxon>Nematoda</taxon>
        <taxon>Chromadorea</taxon>
        <taxon>Rhabditida</taxon>
        <taxon>Rhabditina</taxon>
        <taxon>Rhabditomorpha</taxon>
        <taxon>Strongyloidea</taxon>
        <taxon>Heligmosomidae</taxon>
        <taxon>Heligmosomoides</taxon>
    </lineage>
</organism>
<evidence type="ECO:0000313" key="1">
    <source>
        <dbReference type="Proteomes" id="UP000050761"/>
    </source>
</evidence>
<sequence>LTEVISHMGPRCTRWRSECCLLHSLRRTNVTFGVPLIRFFSFSCSVIDIVICCFDVVQLDC</sequence>
<proteinExistence type="predicted"/>
<keyword evidence="1" id="KW-1185">Reference proteome</keyword>
<evidence type="ECO:0000313" key="2">
    <source>
        <dbReference type="WBParaSite" id="HPBE_0000046701-mRNA-1"/>
    </source>
</evidence>
<dbReference type="AlphaFoldDB" id="A0A183F2T6"/>
<dbReference type="Proteomes" id="UP000050761">
    <property type="component" value="Unassembled WGS sequence"/>
</dbReference>
<accession>A0A183F2T6</accession>
<protein>
    <submittedName>
        <fullName evidence="2">Ovule protein</fullName>
    </submittedName>
</protein>
<dbReference type="WBParaSite" id="HPBE_0000046701-mRNA-1">
    <property type="protein sequence ID" value="HPBE_0000046701-mRNA-1"/>
    <property type="gene ID" value="HPBE_0000046701"/>
</dbReference>